<feature type="compositionally biased region" description="Pro residues" evidence="2">
    <location>
        <begin position="598"/>
        <end position="608"/>
    </location>
</feature>
<feature type="region of interest" description="Disordered" evidence="2">
    <location>
        <begin position="463"/>
        <end position="755"/>
    </location>
</feature>
<dbReference type="PRINTS" id="PR00625">
    <property type="entry name" value="JDOMAIN"/>
</dbReference>
<keyword evidence="1" id="KW-0143">Chaperone</keyword>
<dbReference type="EMBL" id="JAGPYM010000004">
    <property type="protein sequence ID" value="KAH6895507.1"/>
    <property type="molecule type" value="Genomic_DNA"/>
</dbReference>
<dbReference type="Pfam" id="PF00226">
    <property type="entry name" value="DnaJ"/>
    <property type="match status" value="1"/>
</dbReference>
<dbReference type="AlphaFoldDB" id="A0A9P9AQU0"/>
<feature type="compositionally biased region" description="Polar residues" evidence="2">
    <location>
        <begin position="101"/>
        <end position="120"/>
    </location>
</feature>
<dbReference type="SMART" id="SM00271">
    <property type="entry name" value="DnaJ"/>
    <property type="match status" value="1"/>
</dbReference>
<feature type="compositionally biased region" description="Polar residues" evidence="2">
    <location>
        <begin position="480"/>
        <end position="494"/>
    </location>
</feature>
<protein>
    <recommendedName>
        <fullName evidence="3">J domain-containing protein</fullName>
    </recommendedName>
</protein>
<proteinExistence type="predicted"/>
<dbReference type="InterPro" id="IPR001623">
    <property type="entry name" value="DnaJ_domain"/>
</dbReference>
<dbReference type="Gene3D" id="1.10.287.110">
    <property type="entry name" value="DnaJ domain"/>
    <property type="match status" value="1"/>
</dbReference>
<dbReference type="InterPro" id="IPR018253">
    <property type="entry name" value="DnaJ_domain_CS"/>
</dbReference>
<name>A0A9P9AQU0_9HYPO</name>
<feature type="region of interest" description="Disordered" evidence="2">
    <location>
        <begin position="402"/>
        <end position="440"/>
    </location>
</feature>
<dbReference type="PROSITE" id="PS00636">
    <property type="entry name" value="DNAJ_1"/>
    <property type="match status" value="1"/>
</dbReference>
<feature type="compositionally biased region" description="Pro residues" evidence="2">
    <location>
        <begin position="160"/>
        <end position="171"/>
    </location>
</feature>
<keyword evidence="5" id="KW-1185">Reference proteome</keyword>
<evidence type="ECO:0000259" key="3">
    <source>
        <dbReference type="PROSITE" id="PS50076"/>
    </source>
</evidence>
<dbReference type="InterPro" id="IPR036869">
    <property type="entry name" value="J_dom_sf"/>
</dbReference>
<organism evidence="4 5">
    <name type="scientific">Thelonectria olida</name>
    <dbReference type="NCBI Taxonomy" id="1576542"/>
    <lineage>
        <taxon>Eukaryota</taxon>
        <taxon>Fungi</taxon>
        <taxon>Dikarya</taxon>
        <taxon>Ascomycota</taxon>
        <taxon>Pezizomycotina</taxon>
        <taxon>Sordariomycetes</taxon>
        <taxon>Hypocreomycetidae</taxon>
        <taxon>Hypocreales</taxon>
        <taxon>Nectriaceae</taxon>
        <taxon>Thelonectria</taxon>
    </lineage>
</organism>
<feature type="region of interest" description="Disordered" evidence="2">
    <location>
        <begin position="55"/>
        <end position="376"/>
    </location>
</feature>
<comment type="caution">
    <text evidence="4">The sequence shown here is derived from an EMBL/GenBank/DDBJ whole genome shotgun (WGS) entry which is preliminary data.</text>
</comment>
<feature type="compositionally biased region" description="Pro residues" evidence="2">
    <location>
        <begin position="727"/>
        <end position="745"/>
    </location>
</feature>
<evidence type="ECO:0000256" key="2">
    <source>
        <dbReference type="SAM" id="MobiDB-lite"/>
    </source>
</evidence>
<accession>A0A9P9AQU0</accession>
<dbReference type="PROSITE" id="PS50076">
    <property type="entry name" value="DNAJ_2"/>
    <property type="match status" value="1"/>
</dbReference>
<dbReference type="Proteomes" id="UP000777438">
    <property type="component" value="Unassembled WGS sequence"/>
</dbReference>
<feature type="compositionally biased region" description="Polar residues" evidence="2">
    <location>
        <begin position="340"/>
        <end position="355"/>
    </location>
</feature>
<feature type="domain" description="J" evidence="3">
    <location>
        <begin position="6"/>
        <end position="72"/>
    </location>
</feature>
<evidence type="ECO:0000256" key="1">
    <source>
        <dbReference type="ARBA" id="ARBA00023186"/>
    </source>
</evidence>
<gene>
    <name evidence="4" type="ORF">B0T10DRAFT_218965</name>
</gene>
<feature type="compositionally biased region" description="Basic and acidic residues" evidence="2">
    <location>
        <begin position="516"/>
        <end position="525"/>
    </location>
</feature>
<feature type="compositionally biased region" description="Low complexity" evidence="2">
    <location>
        <begin position="716"/>
        <end position="726"/>
    </location>
</feature>
<dbReference type="SUPFAM" id="SSF46565">
    <property type="entry name" value="Chaperone J-domain"/>
    <property type="match status" value="1"/>
</dbReference>
<dbReference type="FunFam" id="1.10.287.110:FF:000096">
    <property type="entry name" value="DnaJ domain protein"/>
    <property type="match status" value="1"/>
</dbReference>
<reference evidence="4 5" key="1">
    <citation type="journal article" date="2021" name="Nat. Commun.">
        <title>Genetic determinants of endophytism in the Arabidopsis root mycobiome.</title>
        <authorList>
            <person name="Mesny F."/>
            <person name="Miyauchi S."/>
            <person name="Thiergart T."/>
            <person name="Pickel B."/>
            <person name="Atanasova L."/>
            <person name="Karlsson M."/>
            <person name="Huettel B."/>
            <person name="Barry K.W."/>
            <person name="Haridas S."/>
            <person name="Chen C."/>
            <person name="Bauer D."/>
            <person name="Andreopoulos W."/>
            <person name="Pangilinan J."/>
            <person name="LaButti K."/>
            <person name="Riley R."/>
            <person name="Lipzen A."/>
            <person name="Clum A."/>
            <person name="Drula E."/>
            <person name="Henrissat B."/>
            <person name="Kohler A."/>
            <person name="Grigoriev I.V."/>
            <person name="Martin F.M."/>
            <person name="Hacquard S."/>
        </authorList>
    </citation>
    <scope>NUCLEOTIDE SEQUENCE [LARGE SCALE GENOMIC DNA]</scope>
    <source>
        <strain evidence="4 5">MPI-CAGE-CH-0241</strain>
    </source>
</reference>
<feature type="compositionally biased region" description="Polar residues" evidence="2">
    <location>
        <begin position="203"/>
        <end position="214"/>
    </location>
</feature>
<dbReference type="CDD" id="cd06257">
    <property type="entry name" value="DnaJ"/>
    <property type="match status" value="1"/>
</dbReference>
<feature type="compositionally biased region" description="Basic and acidic residues" evidence="2">
    <location>
        <begin position="58"/>
        <end position="72"/>
    </location>
</feature>
<dbReference type="InterPro" id="IPR051938">
    <property type="entry name" value="Apopto_cytoskel_mod"/>
</dbReference>
<evidence type="ECO:0000313" key="5">
    <source>
        <dbReference type="Proteomes" id="UP000777438"/>
    </source>
</evidence>
<feature type="compositionally biased region" description="Pro residues" evidence="2">
    <location>
        <begin position="669"/>
        <end position="678"/>
    </location>
</feature>
<dbReference type="OrthoDB" id="10250354at2759"/>
<sequence length="926" mass="101917">MGSTRDYYADLELPPSADVQDIKKQFRKLALKYHPDRNPGREQEVNQKFQVIQSAHEILSDPEQKSKYDASRARSRYPMASGVRGNPWANAGDQFPPPPRRNQSTRAAHSGAQRYQTRFTQGVPPTAKQNNGPNPDLKQNAARAFENMRKPQASAKPAEQPRPNPPPPPPRTESARQRAQASFGTRKAGYHPRSATHGDESPVASSNYNTNYNTRPVPPPPVFSQDNPEPTPMPDPLRQFREQGSAAEPRSPYTSRSGERTNPFDGVPLGRAKSARETSHVDTPSPDFDMPTRQRSFNVRKEKTAEEPTPGMKGPVEGQESPTKFPVDARPKAPLKKTRSGQPFASTAESFNTRTPDVPIAETPTKPENATAEGPSMYATPPCIHIKRSNLSVQGCGICRTYSSHVPHSTGPKRHQDDVASPSFCNSSPSGVKDSPLQLTPFERKQQEVLAQLIENAVVITESAEKRKRAPNTQIPPDPDSTNHADTSFSNSFSFPVDDETFASPSPKHPKVSRSSTDDINTRFVDDDEAWQFSAGGSEQGTPTKPRPPPGSRPGRRSPLKRPTIPRSETSSVASEPGNGEPAFNPEGWSKEFGPHTFQPPPPQPKPASPTRSMRGNSKKGRPTKPSGMSADNDSSSEEEELAWPGRKAQQGGPVAAESPQAMDIDSPPAKPVTPPVVPTDQTETPNGARNINVEPSRPEWRPGNAEGVNGEAKSTTPPTEASTTPPTAPPTAPTAVPMVPPKVPFNPNAAGSEDSEEFMANFSELKNVAPFAKQDSGLRSFEDLKDTLPFDSKPSSTGPIKIPKPRPLLFPAAPVGPTLPMVAINGRKPDSNAWGKYVKEFDEYLQHWDIFNETVLSHYNTRQKHISSFRKNKGYSFLEARSDADILEYFSWVQQDQEVRKKWTDACEEHEQKIREFMAFRMKMK</sequence>
<dbReference type="PANTHER" id="PTHR44145:SF3">
    <property type="entry name" value="DNAJ HOMOLOG SUBFAMILY A MEMBER 3, MITOCHONDRIAL"/>
    <property type="match status" value="1"/>
</dbReference>
<dbReference type="PANTHER" id="PTHR44145">
    <property type="entry name" value="DNAJ HOMOLOG SUBFAMILY A MEMBER 3, MITOCHONDRIAL"/>
    <property type="match status" value="1"/>
</dbReference>
<evidence type="ECO:0000313" key="4">
    <source>
        <dbReference type="EMBL" id="KAH6895507.1"/>
    </source>
</evidence>